<dbReference type="AlphaFoldDB" id="A0A947DE91"/>
<reference evidence="1" key="1">
    <citation type="submission" date="2020-11" db="EMBL/GenBank/DDBJ databases">
        <authorList>
            <person name="Konstantinou D."/>
            <person name="Gkelis S."/>
            <person name="Popin R."/>
            <person name="Fewer D."/>
            <person name="Sivonen K."/>
        </authorList>
    </citation>
    <scope>NUCLEOTIDE SEQUENCE</scope>
    <source>
        <strain evidence="1">TAU-MAC 1115</strain>
    </source>
</reference>
<sequence length="121" mass="13867">MMAMLKEGAGWRLGWDDQRDKFKALVGGEYWALELTQSEFEDFRRLARQLAETMAAMATELMPDEGITCEQETQHLWMEAEGFHNSYSLRFILLNGRGGEGTWPAAIVPEVLHSLDRINVF</sequence>
<dbReference type="InterPro" id="IPR009044">
    <property type="entry name" value="ssDNA-bd_transcriptional_reg"/>
</dbReference>
<dbReference type="InterPro" id="IPR014947">
    <property type="entry name" value="DUF1818"/>
</dbReference>
<dbReference type="GO" id="GO:0003677">
    <property type="term" value="F:DNA binding"/>
    <property type="evidence" value="ECO:0007669"/>
    <property type="project" value="InterPro"/>
</dbReference>
<organism evidence="1 2">
    <name type="scientific">Leptothoe spongobia TAU-MAC 1115</name>
    <dbReference type="NCBI Taxonomy" id="1967444"/>
    <lineage>
        <taxon>Bacteria</taxon>
        <taxon>Bacillati</taxon>
        <taxon>Cyanobacteriota</taxon>
        <taxon>Cyanophyceae</taxon>
        <taxon>Nodosilineales</taxon>
        <taxon>Cymatolegaceae</taxon>
        <taxon>Leptothoe</taxon>
        <taxon>Leptothoe spongobia</taxon>
    </lineage>
</organism>
<dbReference type="RefSeq" id="WP_215608473.1">
    <property type="nucleotide sequence ID" value="NZ_JADOES010000011.1"/>
</dbReference>
<comment type="caution">
    <text evidence="1">The sequence shown here is derived from an EMBL/GenBank/DDBJ whole genome shotgun (WGS) entry which is preliminary data.</text>
</comment>
<keyword evidence="2" id="KW-1185">Reference proteome</keyword>
<dbReference type="GO" id="GO:0006355">
    <property type="term" value="P:regulation of DNA-templated transcription"/>
    <property type="evidence" value="ECO:0007669"/>
    <property type="project" value="InterPro"/>
</dbReference>
<reference evidence="1" key="2">
    <citation type="journal article" date="2021" name="Mar. Drugs">
        <title>Genome Reduction and Secondary Metabolism of the Marine Sponge-Associated Cyanobacterium Leptothoe.</title>
        <authorList>
            <person name="Konstantinou D."/>
            <person name="Popin R.V."/>
            <person name="Fewer D.P."/>
            <person name="Sivonen K."/>
            <person name="Gkelis S."/>
        </authorList>
    </citation>
    <scope>NUCLEOTIDE SEQUENCE</scope>
    <source>
        <strain evidence="1">TAU-MAC 1115</strain>
    </source>
</reference>
<dbReference type="Gene3D" id="2.30.31.10">
    <property type="entry name" value="Transcriptional Coactivator Pc4, Chain A"/>
    <property type="match status" value="1"/>
</dbReference>
<accession>A0A947DE91</accession>
<dbReference type="SUPFAM" id="SSF54447">
    <property type="entry name" value="ssDNA-binding transcriptional regulator domain"/>
    <property type="match status" value="1"/>
</dbReference>
<name>A0A947DE91_9CYAN</name>
<dbReference type="Pfam" id="PF08848">
    <property type="entry name" value="DUF1818"/>
    <property type="match status" value="1"/>
</dbReference>
<dbReference type="Proteomes" id="UP000717364">
    <property type="component" value="Unassembled WGS sequence"/>
</dbReference>
<evidence type="ECO:0000313" key="2">
    <source>
        <dbReference type="Proteomes" id="UP000717364"/>
    </source>
</evidence>
<gene>
    <name evidence="1" type="ORF">IXB50_08215</name>
</gene>
<protein>
    <submittedName>
        <fullName evidence="1">DUF1818 family protein</fullName>
    </submittedName>
</protein>
<proteinExistence type="predicted"/>
<evidence type="ECO:0000313" key="1">
    <source>
        <dbReference type="EMBL" id="MBT9315407.1"/>
    </source>
</evidence>
<dbReference type="EMBL" id="JADOES010000011">
    <property type="protein sequence ID" value="MBT9315407.1"/>
    <property type="molecule type" value="Genomic_DNA"/>
</dbReference>